<reference evidence="2" key="1">
    <citation type="submission" date="2020-09" db="EMBL/GenBank/DDBJ databases">
        <authorList>
            <person name="Kim M.K."/>
        </authorList>
    </citation>
    <scope>NUCLEOTIDE SEQUENCE</scope>
    <source>
        <strain evidence="2">BT702</strain>
    </source>
</reference>
<dbReference type="EMBL" id="JACWZY010000002">
    <property type="protein sequence ID" value="MBD2699895.1"/>
    <property type="molecule type" value="Genomic_DNA"/>
</dbReference>
<evidence type="ECO:0008006" key="4">
    <source>
        <dbReference type="Google" id="ProtNLM"/>
    </source>
</evidence>
<keyword evidence="1" id="KW-0732">Signal</keyword>
<dbReference type="AlphaFoldDB" id="A0A926XUF4"/>
<comment type="caution">
    <text evidence="2">The sequence shown here is derived from an EMBL/GenBank/DDBJ whole genome shotgun (WGS) entry which is preliminary data.</text>
</comment>
<feature type="signal peptide" evidence="1">
    <location>
        <begin position="1"/>
        <end position="21"/>
    </location>
</feature>
<evidence type="ECO:0000313" key="3">
    <source>
        <dbReference type="Proteomes" id="UP000598820"/>
    </source>
</evidence>
<proteinExistence type="predicted"/>
<dbReference type="Gene3D" id="2.60.40.1930">
    <property type="match status" value="1"/>
</dbReference>
<gene>
    <name evidence="2" type="ORF">IC229_04565</name>
</gene>
<evidence type="ECO:0000313" key="2">
    <source>
        <dbReference type="EMBL" id="MBD2699895.1"/>
    </source>
</evidence>
<keyword evidence="3" id="KW-1185">Reference proteome</keyword>
<name>A0A926XUF4_9BACT</name>
<dbReference type="Proteomes" id="UP000598820">
    <property type="component" value="Unassembled WGS sequence"/>
</dbReference>
<accession>A0A926XUF4</accession>
<protein>
    <recommendedName>
        <fullName evidence="4">MG2 domain-containing protein</fullName>
    </recommendedName>
</protein>
<evidence type="ECO:0000256" key="1">
    <source>
        <dbReference type="SAM" id="SignalP"/>
    </source>
</evidence>
<sequence length="796" mass="90059">MLARRYLLGLLLIMSSLSGFSQTTESAKAIAQSFDTYRQQTIQEKLFVHTDQSTYVTGETIWFKVYYVDATLHKPLDVSKVAYVELLDKEQKSVLQAKVELSANGGNGTFFLPASMNSGTYRMRAYTCWMKNFSADFFFEKNLTIVNPFKTLGLPAEKSAPAYDIQFFPEGGNLVQGIASNVAFKVADEAGKGVTVRGGIINAQNDTLVRFQSHKFGIGTFTFTPSESANYRAVIQDAQGRSVTRPLPVVQPQGYVMRLEEDGPEKLKVTIRTNLSGINQIYLFAHTRQEIKVTEGRPFQQETTFSIDKKALGDGISHITLFDGNQKPVCERLYFKRPAQELRIQLKSDQPQYASRNKVTLEAAVQASAATTNKASLSVSVYRIDSLATSTTDNILNYLWMTSDLAGRIESPEYYLQPASADVTLATDNLMLTHGWRRFRWDDVLTNKPALRPFLPEPNGLVIQGKVTNPETDKPVSNVMTYLSTPGRPTRLYVFRSDTEGRVRYEMQDFYGPKGIIAQTNPEDSLNKLTIDSPFTTSISTNRLPEINFNESHTTQLQNRSVAMQVQSTYWGDEIIRYRYPEIDSSAFYGKPPESYLLDAYTRFPRMEEVLREYVTGVLPRKKDGHFRLAVPNLPYRALFDEQSLVLMDGIPVFNMDRIIDFNPLKIKQIDVVTNRYIMGTAGFSGIINFMTYKGDLAGFLLDNRLVKLDYDGLQLQREFYAPRYETPRQQTSRLPDGRTLLYWNPNLIIDSQGKSQVDFFTSDQTGTYLVEINGLSSDGQAGYQRTLFEVKNVAK</sequence>
<feature type="chain" id="PRO_5037909257" description="MG2 domain-containing protein" evidence="1">
    <location>
        <begin position="22"/>
        <end position="796"/>
    </location>
</feature>
<organism evidence="2 3">
    <name type="scientific">Spirosoma profusum</name>
    <dbReference type="NCBI Taxonomy" id="2771354"/>
    <lineage>
        <taxon>Bacteria</taxon>
        <taxon>Pseudomonadati</taxon>
        <taxon>Bacteroidota</taxon>
        <taxon>Cytophagia</taxon>
        <taxon>Cytophagales</taxon>
        <taxon>Cytophagaceae</taxon>
        <taxon>Spirosoma</taxon>
    </lineage>
</organism>